<organism evidence="1 2">
    <name type="scientific">Arcobacter lacus</name>
    <dbReference type="NCBI Taxonomy" id="1912876"/>
    <lineage>
        <taxon>Bacteria</taxon>
        <taxon>Pseudomonadati</taxon>
        <taxon>Campylobacterota</taxon>
        <taxon>Epsilonproteobacteria</taxon>
        <taxon>Campylobacterales</taxon>
        <taxon>Arcobacteraceae</taxon>
        <taxon>Arcobacter</taxon>
    </lineage>
</organism>
<dbReference type="Proteomes" id="UP000251311">
    <property type="component" value="Unassembled WGS sequence"/>
</dbReference>
<evidence type="ECO:0000313" key="1">
    <source>
        <dbReference type="EMBL" id="PUE67634.1"/>
    </source>
</evidence>
<dbReference type="RefSeq" id="WP_108526918.1">
    <property type="nucleotide sequence ID" value="NZ_MUXF01000001.1"/>
</dbReference>
<keyword evidence="2" id="KW-1185">Reference proteome</keyword>
<protein>
    <recommendedName>
        <fullName evidence="3">Lysozyme inhibitor LprI N-terminal domain-containing protein</fullName>
    </recommendedName>
</protein>
<accession>A0ABX5JJW0</accession>
<evidence type="ECO:0008006" key="3">
    <source>
        <dbReference type="Google" id="ProtNLM"/>
    </source>
</evidence>
<gene>
    <name evidence="1" type="ORF">B0175_01220</name>
</gene>
<dbReference type="PANTHER" id="PTHR37549:SF1">
    <property type="entry name" value="LIPOPROTEIN LPRI"/>
    <property type="match status" value="1"/>
</dbReference>
<proteinExistence type="predicted"/>
<comment type="caution">
    <text evidence="1">The sequence shown here is derived from an EMBL/GenBank/DDBJ whole genome shotgun (WGS) entry which is preliminary data.</text>
</comment>
<evidence type="ECO:0000313" key="2">
    <source>
        <dbReference type="Proteomes" id="UP000251311"/>
    </source>
</evidence>
<sequence>MKQISIILIFFVNLIYAQNIEFYSPSFDCKNVKKDSIEYKICIDEILSLQDSILTNIYNSLIKLRKLNINKLKYEQKIWLINRNQCKDYKCIKMSYEERIKQLNYIYELFIKNDFLALERINISNPDEEQNNITLKYSFICKPNKDLPIIARDKDFYFIEELSNYQDRNFVFFVKNTFIDEISNEQILKGTLIFDGGETYQPTAIEFFIYSKNWDCKLETSKY</sequence>
<reference evidence="1 2" key="1">
    <citation type="submission" date="2017-02" db="EMBL/GenBank/DDBJ databases">
        <title>Arcobacter lacus sp. nov., a new species isolated from reclaimed water.</title>
        <authorList>
            <person name="Figueras M.J."/>
            <person name="Perez-Cataluna A."/>
            <person name="Salas-Masso N."/>
        </authorList>
    </citation>
    <scope>NUCLEOTIDE SEQUENCE [LARGE SCALE GENOMIC DNA]</scope>
    <source>
        <strain evidence="1 2">RW43-9</strain>
    </source>
</reference>
<dbReference type="PANTHER" id="PTHR37549">
    <property type="entry name" value="LIPOPROTEIN LPRI"/>
    <property type="match status" value="1"/>
</dbReference>
<dbReference type="InterPro" id="IPR052755">
    <property type="entry name" value="Lysozyme_Inhibitor_LprI"/>
</dbReference>
<dbReference type="EMBL" id="MUXF01000001">
    <property type="protein sequence ID" value="PUE67634.1"/>
    <property type="molecule type" value="Genomic_DNA"/>
</dbReference>
<name>A0ABX5JJW0_9BACT</name>